<keyword evidence="2" id="KW-1185">Reference proteome</keyword>
<protein>
    <submittedName>
        <fullName evidence="1">Uncharacterized protein</fullName>
    </submittedName>
</protein>
<dbReference type="EMBL" id="JABXYM010000001">
    <property type="protein sequence ID" value="MCR6095853.1"/>
    <property type="molecule type" value="Genomic_DNA"/>
</dbReference>
<dbReference type="AlphaFoldDB" id="A0A9Q4FYL3"/>
<organism evidence="1 2">
    <name type="scientific">Salipaludibacillus agaradhaerens</name>
    <name type="common">Bacillus agaradhaerens</name>
    <dbReference type="NCBI Taxonomy" id="76935"/>
    <lineage>
        <taxon>Bacteria</taxon>
        <taxon>Bacillati</taxon>
        <taxon>Bacillota</taxon>
        <taxon>Bacilli</taxon>
        <taxon>Bacillales</taxon>
        <taxon>Bacillaceae</taxon>
    </lineage>
</organism>
<accession>A0A9Q4FYL3</accession>
<reference evidence="1" key="1">
    <citation type="submission" date="2020-06" db="EMBL/GenBank/DDBJ databases">
        <title>Insight into the genomes of haloalkaliphilic bacilli from Kenyan soda lakes.</title>
        <authorList>
            <person name="Mwirichia R."/>
            <person name="Villamizar G.C."/>
            <person name="Poehlein A."/>
            <person name="Mugweru J."/>
            <person name="Kipnyargis A."/>
            <person name="Kiplimo D."/>
            <person name="Orwa P."/>
            <person name="Daniel R."/>
        </authorList>
    </citation>
    <scope>NUCLEOTIDE SEQUENCE</scope>
    <source>
        <strain evidence="1">B1096_S55</strain>
    </source>
</reference>
<comment type="caution">
    <text evidence="1">The sequence shown here is derived from an EMBL/GenBank/DDBJ whole genome shotgun (WGS) entry which is preliminary data.</text>
</comment>
<gene>
    <name evidence="1" type="ORF">HXA33_04785</name>
</gene>
<evidence type="ECO:0000313" key="1">
    <source>
        <dbReference type="EMBL" id="MCR6095853.1"/>
    </source>
</evidence>
<proteinExistence type="predicted"/>
<sequence>MSIKSSLYKLLRISNDINAVKRGTIGKRVARRATGKITGRAIQKLFK</sequence>
<dbReference type="RefSeq" id="WP_257820595.1">
    <property type="nucleotide sequence ID" value="NZ_JABXYM010000001.1"/>
</dbReference>
<dbReference type="Proteomes" id="UP001057753">
    <property type="component" value="Unassembled WGS sequence"/>
</dbReference>
<name>A0A9Q4FYL3_SALAG</name>
<evidence type="ECO:0000313" key="2">
    <source>
        <dbReference type="Proteomes" id="UP001057753"/>
    </source>
</evidence>